<dbReference type="InterPro" id="IPR004302">
    <property type="entry name" value="Cellulose/chitin-bd_N"/>
</dbReference>
<name>A0A4R1XWE2_ACICA</name>
<evidence type="ECO:0000256" key="3">
    <source>
        <dbReference type="ARBA" id="ARBA00022729"/>
    </source>
</evidence>
<dbReference type="PANTHER" id="PTHR34823:SF1">
    <property type="entry name" value="CHITIN-BINDING TYPE-4 DOMAIN-CONTAINING PROTEIN"/>
    <property type="match status" value="1"/>
</dbReference>
<dbReference type="GO" id="GO:0008061">
    <property type="term" value="F:chitin binding"/>
    <property type="evidence" value="ECO:0007669"/>
    <property type="project" value="UniProtKB-KW"/>
</dbReference>
<dbReference type="AlphaFoldDB" id="A0A4R1XWE2"/>
<dbReference type="InterPro" id="IPR014756">
    <property type="entry name" value="Ig_E-set"/>
</dbReference>
<accession>A0A4R1XWE2</accession>
<organism evidence="7 8">
    <name type="scientific">Acinetobacter calcoaceticus</name>
    <dbReference type="NCBI Taxonomy" id="471"/>
    <lineage>
        <taxon>Bacteria</taxon>
        <taxon>Pseudomonadati</taxon>
        <taxon>Pseudomonadota</taxon>
        <taxon>Gammaproteobacteria</taxon>
        <taxon>Moraxellales</taxon>
        <taxon>Moraxellaceae</taxon>
        <taxon>Acinetobacter</taxon>
        <taxon>Acinetobacter calcoaceticus/baumannii complex</taxon>
    </lineage>
</organism>
<sequence length="416" mass="45454">MKHEVLIKCGSLIAVLTSSIISTNLFAHGYVLKPESRSYACKLNKNSQCGSIVWEAQSLEGGKNFPQAGPTDGKLASASLSQFAELDQQSPTRWSKSNISTGPIDFTWLKTAAHATQSWRYFITKPGWNQSAALTRNSFDLKPFCEVDGQNRQPAIQLTHRCTIPADRSGYHVILAVWDIADTVNAFYNAIDVQIGAGPAIPSPPPPPPPTPPVAAASDWIEIGDITPIDDLKPKDQVKTRVFDANGENPKLQTVITIQSKQEGDRNLWPRLLAEAINAQHKTLIAGIKNSKGEIVPVQGKNNVYTRGNSGLKRVEFKIERAANNTPPIVTPPTPPQPTPTPPTQPPSTGTNGKYQYVYPENITSYKAGTRVLGSDGQVYECKPFPYSGWCTIKATQYTPATGSHWQDAWSLVKNP</sequence>
<dbReference type="OrthoDB" id="3675244at2"/>
<dbReference type="Proteomes" id="UP000294963">
    <property type="component" value="Unassembled WGS sequence"/>
</dbReference>
<gene>
    <name evidence="7" type="ORF">EC844_1061</name>
</gene>
<dbReference type="CDD" id="cd21177">
    <property type="entry name" value="LPMO_AA10"/>
    <property type="match status" value="1"/>
</dbReference>
<evidence type="ECO:0000256" key="2">
    <source>
        <dbReference type="ARBA" id="ARBA00022669"/>
    </source>
</evidence>
<dbReference type="EMBL" id="SLVJ01000006">
    <property type="protein sequence ID" value="TCM68019.1"/>
    <property type="molecule type" value="Genomic_DNA"/>
</dbReference>
<evidence type="ECO:0000259" key="6">
    <source>
        <dbReference type="Pfam" id="PF18416"/>
    </source>
</evidence>
<feature type="domain" description="N-acetylglucosamine binding protein A" evidence="6">
    <location>
        <begin position="220"/>
        <end position="316"/>
    </location>
</feature>
<dbReference type="InterPro" id="IPR041029">
    <property type="entry name" value="GbpA_2"/>
</dbReference>
<proteinExistence type="predicted"/>
<reference evidence="7 8" key="1">
    <citation type="submission" date="2019-03" db="EMBL/GenBank/DDBJ databases">
        <title>Genomic analyses of the natural microbiome of Caenorhabditis elegans.</title>
        <authorList>
            <person name="Samuel B."/>
        </authorList>
    </citation>
    <scope>NUCLEOTIDE SEQUENCE [LARGE SCALE GENOMIC DNA]</scope>
    <source>
        <strain evidence="7 8">JUb89</strain>
    </source>
</reference>
<feature type="domain" description="Chitin-binding type-4" evidence="5">
    <location>
        <begin position="28"/>
        <end position="193"/>
    </location>
</feature>
<feature type="region of interest" description="Disordered" evidence="4">
    <location>
        <begin position="323"/>
        <end position="353"/>
    </location>
</feature>
<comment type="caution">
    <text evidence="7">The sequence shown here is derived from an EMBL/GenBank/DDBJ whole genome shotgun (WGS) entry which is preliminary data.</text>
</comment>
<evidence type="ECO:0000313" key="7">
    <source>
        <dbReference type="EMBL" id="TCM68019.1"/>
    </source>
</evidence>
<dbReference type="SUPFAM" id="SSF81296">
    <property type="entry name" value="E set domains"/>
    <property type="match status" value="1"/>
</dbReference>
<keyword evidence="8" id="KW-1185">Reference proteome</keyword>
<protein>
    <submittedName>
        <fullName evidence="7">Putative carbohydrate-binding protein with CBM5 and CBM33 domain</fullName>
    </submittedName>
</protein>
<keyword evidence="1" id="KW-0964">Secreted</keyword>
<evidence type="ECO:0000313" key="8">
    <source>
        <dbReference type="Proteomes" id="UP000294963"/>
    </source>
</evidence>
<keyword evidence="2" id="KW-0147">Chitin-binding</keyword>
<dbReference type="Gene3D" id="2.70.50.50">
    <property type="entry name" value="chitin-binding protein cbp21"/>
    <property type="match status" value="1"/>
</dbReference>
<evidence type="ECO:0000256" key="4">
    <source>
        <dbReference type="SAM" id="MobiDB-lite"/>
    </source>
</evidence>
<dbReference type="Gene3D" id="3.30.70.2150">
    <property type="match status" value="1"/>
</dbReference>
<evidence type="ECO:0000256" key="1">
    <source>
        <dbReference type="ARBA" id="ARBA00022525"/>
    </source>
</evidence>
<evidence type="ECO:0000259" key="5">
    <source>
        <dbReference type="Pfam" id="PF03067"/>
    </source>
</evidence>
<dbReference type="Pfam" id="PF18416">
    <property type="entry name" value="GbpA_2"/>
    <property type="match status" value="1"/>
</dbReference>
<feature type="compositionally biased region" description="Pro residues" evidence="4">
    <location>
        <begin position="329"/>
        <end position="346"/>
    </location>
</feature>
<dbReference type="InterPro" id="IPR051024">
    <property type="entry name" value="GlcNAc_Chitin_IntDeg"/>
</dbReference>
<dbReference type="Pfam" id="PF03067">
    <property type="entry name" value="LPMO_10"/>
    <property type="match status" value="1"/>
</dbReference>
<keyword evidence="3" id="KW-0732">Signal</keyword>
<dbReference type="PANTHER" id="PTHR34823">
    <property type="entry name" value="GLCNAC-BINDING PROTEIN A"/>
    <property type="match status" value="1"/>
</dbReference>